<dbReference type="SMART" id="SM00013">
    <property type="entry name" value="LRRNT"/>
    <property type="match status" value="1"/>
</dbReference>
<feature type="compositionally biased region" description="Polar residues" evidence="11">
    <location>
        <begin position="827"/>
        <end position="863"/>
    </location>
</feature>
<dbReference type="Pfam" id="PF13927">
    <property type="entry name" value="Ig_3"/>
    <property type="match status" value="5"/>
</dbReference>
<evidence type="ECO:0000256" key="4">
    <source>
        <dbReference type="ARBA" id="ARBA00022729"/>
    </source>
</evidence>
<accession>A0A8J4TK52</accession>
<dbReference type="InterPro" id="IPR013783">
    <property type="entry name" value="Ig-like_fold"/>
</dbReference>
<dbReference type="FunFam" id="2.60.40.10:FF:000537">
    <property type="entry name" value="immunoglobulin superfamily member 10"/>
    <property type="match status" value="1"/>
</dbReference>
<feature type="domain" description="Ig-like" evidence="13">
    <location>
        <begin position="1956"/>
        <end position="2043"/>
    </location>
</feature>
<name>A0A8J4TK52_CLAMG</name>
<evidence type="ECO:0000256" key="1">
    <source>
        <dbReference type="ARBA" id="ARBA00004167"/>
    </source>
</evidence>
<sequence>MGDLGLCVLVVLMLLVMYPDAATPCPRPCACYVPTEVHCTFRSLALVPSGVPRSVQRMNLGFNSISRLDKDSLAELRKLELLMMHGNNIQHIPDGVFRDLMSLQVLKISYNKVKVIAGYTLSGLTHLVRLHLDNNHIEFIHPDAFRGMTSLRLLQLEGNRLQKLHPSTFSTFSLLNHFPVSTIKHLYLADNYLTTLPREMLRNMPHLENLFLYGNPWTCDCRLDWLQDWVARHSDVMKCRKDKAHAKDQPCPACASPYHLKGKQISELKHFQCMEPVISSTPAKDVSHEEHLSELLSLDDFKPPFGNITLNLSDEHGNTVDLTCRVLKQRQSAEITWNYTESLQISANMTLSFDLECPMNREKYTSLWRLLAYYSEVALHLRREIMLSKEPEVSYRYKQDIERDAYYYTGVRAHVLSHPSWLMQSYVNIQLNRPYSTSKTVKLIFTTQTSSTTDTERARWHKRSWVMIKHTNATQTMFSSVVGSIVEMDCSVVSSGGPSIQWMLPDGTKVKASSSSPNNRLSVSSLGKLLIKAVDHSDSGVYYCIAEVLGDVDLLPFRLSVLESSRAPTDQEVKIASETLVGEPVYLHCNSVASPDADVNWIFPDGSVMNAKANSSRGFVFSNGTLFIPHCGPDDNGHYKCVALNQHGEDTLSAKLTVMRRQRTQPLRRYPMGPLSASGVSTKVRASFEDMEESSGDDIGQRRMPSNRGFTNQRRGPQLRSQGYPVRNFPVHRKPIDNVLIGQRRKGALVNRRKINKSKNQIDPQRWADLLAKIREKTTVLNATTPSSHPSIAGQTVQTVDLTEESHSTIEGSSPDDSSLLKEEPSTIITFQTQGQPATAPSHTENQLHQITPPRSSSKSENVTLGEANTTAAPYYFTTEVNILEGNHVNALTTSTSHREERQRNQLENNPAAPNSVLKNELGISMKSADVKESYTRSEKDNAQRMLSTSSPTSKVVSANVIKQRPSSGSHSRTPWNSRRRFGARERINRLRLRPSLPLITSRPQLFTAPTTTGAHIPSITTAVTGTLTAGTSASSTATSITSSRYLKSLTDNSRNSNDQTGVSPFADKINHPAHDLETSEISTIRTPEATLPQYGPHHAIHTTPPAVTVTTSQRRVNKHTSENVQILTTDMEMNSYIASTSQPEAGYQTLADTQGGITTRLPALTESNATDVSPHVSESHVVESLSSLQIPNSTHTSVSFVTAPVKPLPPPDSLRYEDTSKAEGLLQESMSDFSPNQSQAEFLNTTLHTVPDEYDSVFPITTPGPAVGDEEELLGNISKTSGIISTSASPTTLPTTKAKIHILKKPLTTISSSTTATVTPPVTTTGSGFNTPITTFAQTTSLKARIPFYSRNPLTNHIPNQDQRRTLSYKYPNQRLPVITHQTPSDTHSSAHVHPGSVGSIRSSVSPKSFTPPSQAATTTTTRPTTKPLRSMETGVLSTNRHLGENVPLPEPPHVPVLRARPRITTANLTTVTVNAETDVQFPCNSLGDPKPFITWTKISTGAVISVNTRIQRFEVHPSGTLVIRNVQLQDRGQYACTARTQHGIERIVVTLMVLVQMPKILHPWQQDMTVYLGDQVNLDCQGHGLPRPQISWALPNKTVVRTVSTREQRVMLFSNGTLHLKHTSYPDSGIYKCIASNVAGAATISVRLHVTALPPIIQQRRRENHTISEGQTAYIHCSAKGAPYPTIRWITFTGVQIRPSQFINGNLFVFPNGTLYIRNPTEKDSGKYECVAVNVVGIAKRSVSVLVMRASSTAKITSTSPQRTDVSYGGHLSLDCRASGSPEPKIIWKTPSKKLIDAHFSFDQRMKVFSNGTLTIRSVTDKDHGDYLCLARNKMGDDSALLKVTVMMKAAKIEQKQFNNHKVLYGGDLKVDCIASGLPNPEVKWSLPDGTMINSFMQADDNRVRMRRYVVFGNGTLYFNDVGTKEEGDYTCYAENQIGKDEMKIHIRVVAAAPTIHDKTFEVIRVSHGETASLACRAKAQPSPTITWLSPSNHIIAMPGSNRYQLSTDGTLQIHKLQRLDNGNYTCLAKNTAGTDHKVVGVEVLTSVPIINGIKSPMIMAEETAEKDQRVLLDCKAEGTPYPQVMWIMPKNVVLPAPYYGSRIMVHRNGTLDIRNVRQSDSAQLLCIARNEAGEARLQVQVHVTERMEKPNLKSSATETVQFTGGVSVTLNCSMEGNPRPEITWFLPNGTTLLSGTSIFRFNHLPDGTLVVREPSVSEAGMYKCVGRNSAGSVERTVTLGTNQKPAISSKYSSLVSIINGENLRLDCLSSGNPTPKLTWTLPRGEILTRPQRAGRYVVFDNGTLTVQQASVYDRGTYLCNSVNKHGTSSMSVAVIVIAYPPRITTGPSAVTYGRPGLAIKLDCFAIGIPKPEVLWEFPDKTQLKSGPHQRLYGNRYIHPQGTLVIQNPSSRDSGFYKCTARNVVGSDSKATYVYVF</sequence>
<feature type="compositionally biased region" description="Polar residues" evidence="11">
    <location>
        <begin position="1401"/>
        <end position="1410"/>
    </location>
</feature>
<feature type="domain" description="Ig-like" evidence="13">
    <location>
        <begin position="483"/>
        <end position="547"/>
    </location>
</feature>
<dbReference type="Pfam" id="PF07679">
    <property type="entry name" value="I-set"/>
    <property type="match status" value="7"/>
</dbReference>
<comment type="caution">
    <text evidence="14">The sequence shown here is derived from an EMBL/GenBank/DDBJ whole genome shotgun (WGS) entry which is preliminary data.</text>
</comment>
<evidence type="ECO:0000256" key="8">
    <source>
        <dbReference type="ARBA" id="ARBA00023157"/>
    </source>
</evidence>
<dbReference type="Pfam" id="PF13855">
    <property type="entry name" value="LRR_8"/>
    <property type="match status" value="1"/>
</dbReference>
<dbReference type="PANTHER" id="PTHR45842">
    <property type="entry name" value="SYNAPTIC ADHESION-LIKE MOLECULE SALM"/>
    <property type="match status" value="1"/>
</dbReference>
<dbReference type="Gene3D" id="3.80.10.10">
    <property type="entry name" value="Ribonuclease Inhibitor"/>
    <property type="match status" value="2"/>
</dbReference>
<evidence type="ECO:0000256" key="5">
    <source>
        <dbReference type="ARBA" id="ARBA00022737"/>
    </source>
</evidence>
<dbReference type="FunFam" id="2.60.40.10:FF:001377">
    <property type="entry name" value="Matrix remodeling associated 5"/>
    <property type="match status" value="1"/>
</dbReference>
<keyword evidence="4 12" id="KW-0732">Signal</keyword>
<dbReference type="SMART" id="SM00409">
    <property type="entry name" value="IG"/>
    <property type="match status" value="12"/>
</dbReference>
<feature type="domain" description="Ig-like" evidence="13">
    <location>
        <begin position="1560"/>
        <end position="1647"/>
    </location>
</feature>
<feature type="region of interest" description="Disordered" evidence="11">
    <location>
        <begin position="932"/>
        <end position="957"/>
    </location>
</feature>
<feature type="domain" description="Ig-like" evidence="13">
    <location>
        <begin position="2248"/>
        <end position="2338"/>
    </location>
</feature>
<evidence type="ECO:0000256" key="3">
    <source>
        <dbReference type="ARBA" id="ARBA00022692"/>
    </source>
</evidence>
<dbReference type="PANTHER" id="PTHR45842:SF25">
    <property type="entry name" value="CARBOXYPEPTIDASE N SUBUNIT 2-LIKE"/>
    <property type="match status" value="1"/>
</dbReference>
<keyword evidence="8" id="KW-1015">Disulfide bond</keyword>
<keyword evidence="7" id="KW-0472">Membrane</keyword>
<dbReference type="InterPro" id="IPR003599">
    <property type="entry name" value="Ig_sub"/>
</dbReference>
<keyword evidence="3" id="KW-0812">Transmembrane</keyword>
<dbReference type="InterPro" id="IPR000372">
    <property type="entry name" value="LRRNT"/>
</dbReference>
<dbReference type="InterPro" id="IPR003591">
    <property type="entry name" value="Leu-rich_rpt_typical-subtyp"/>
</dbReference>
<dbReference type="SUPFAM" id="SSF48726">
    <property type="entry name" value="Immunoglobulin"/>
    <property type="match status" value="12"/>
</dbReference>
<feature type="domain" description="Ig-like" evidence="13">
    <location>
        <begin position="1853"/>
        <end position="1948"/>
    </location>
</feature>
<dbReference type="InterPro" id="IPR000483">
    <property type="entry name" value="Cys-rich_flank_reg_C"/>
</dbReference>
<evidence type="ECO:0000256" key="2">
    <source>
        <dbReference type="ARBA" id="ARBA00022614"/>
    </source>
</evidence>
<dbReference type="InterPro" id="IPR013098">
    <property type="entry name" value="Ig_I-set"/>
</dbReference>
<feature type="domain" description="Ig-like" evidence="13">
    <location>
        <begin position="2344"/>
        <end position="2439"/>
    </location>
</feature>
<feature type="domain" description="Ig-like" evidence="13">
    <location>
        <begin position="1463"/>
        <end position="1552"/>
    </location>
</feature>
<dbReference type="SUPFAM" id="SSF52058">
    <property type="entry name" value="L domain-like"/>
    <property type="match status" value="1"/>
</dbReference>
<dbReference type="PROSITE" id="PS50835">
    <property type="entry name" value="IG_LIKE"/>
    <property type="match status" value="12"/>
</dbReference>
<dbReference type="Gene3D" id="2.60.40.10">
    <property type="entry name" value="Immunoglobulins"/>
    <property type="match status" value="12"/>
</dbReference>
<dbReference type="InterPro" id="IPR050467">
    <property type="entry name" value="LRFN"/>
</dbReference>
<feature type="compositionally biased region" description="Polar residues" evidence="11">
    <location>
        <begin position="945"/>
        <end position="957"/>
    </location>
</feature>
<feature type="compositionally biased region" description="Low complexity" evidence="11">
    <location>
        <begin position="1412"/>
        <end position="1429"/>
    </location>
</feature>
<keyword evidence="9" id="KW-0325">Glycoprotein</keyword>
<dbReference type="FunFam" id="2.60.40.10:FF:001306">
    <property type="entry name" value="Matrix remodeling associated 5"/>
    <property type="match status" value="1"/>
</dbReference>
<dbReference type="SMART" id="SM00369">
    <property type="entry name" value="LRR_TYP"/>
    <property type="match status" value="5"/>
</dbReference>
<dbReference type="InterPro" id="IPR036179">
    <property type="entry name" value="Ig-like_dom_sf"/>
</dbReference>
<keyword evidence="5" id="KW-0677">Repeat</keyword>
<dbReference type="EMBL" id="QNUK01000529">
    <property type="protein sequence ID" value="KAF5892078.1"/>
    <property type="molecule type" value="Genomic_DNA"/>
</dbReference>
<feature type="chain" id="PRO_5035169811" evidence="12">
    <location>
        <begin position="22"/>
        <end position="2439"/>
    </location>
</feature>
<evidence type="ECO:0000256" key="12">
    <source>
        <dbReference type="SAM" id="SignalP"/>
    </source>
</evidence>
<reference evidence="14" key="1">
    <citation type="submission" date="2020-07" db="EMBL/GenBank/DDBJ databases">
        <title>Clarias magur genome sequencing, assembly and annotation.</title>
        <authorList>
            <person name="Kushwaha B."/>
            <person name="Kumar R."/>
            <person name="Das P."/>
            <person name="Joshi C.G."/>
            <person name="Kumar D."/>
            <person name="Nagpure N.S."/>
            <person name="Pandey M."/>
            <person name="Agarwal S."/>
            <person name="Srivastava S."/>
            <person name="Singh M."/>
            <person name="Sahoo L."/>
            <person name="Jayasankar P."/>
            <person name="Meher P.K."/>
            <person name="Koringa P.G."/>
            <person name="Iquebal M.A."/>
            <person name="Das S.P."/>
            <person name="Bit A."/>
            <person name="Patnaik S."/>
            <person name="Patel N."/>
            <person name="Shah T.M."/>
            <person name="Hinsu A."/>
            <person name="Jena J.K."/>
        </authorList>
    </citation>
    <scope>NUCLEOTIDE SEQUENCE</scope>
    <source>
        <strain evidence="14">CIFAMagur01</strain>
        <tissue evidence="14">Testis</tissue>
    </source>
</reference>
<evidence type="ECO:0000256" key="7">
    <source>
        <dbReference type="ARBA" id="ARBA00023136"/>
    </source>
</evidence>
<evidence type="ECO:0000313" key="15">
    <source>
        <dbReference type="Proteomes" id="UP000727407"/>
    </source>
</evidence>
<feature type="region of interest" description="Disordered" evidence="11">
    <location>
        <begin position="893"/>
        <end position="919"/>
    </location>
</feature>
<evidence type="ECO:0000256" key="10">
    <source>
        <dbReference type="ARBA" id="ARBA00023319"/>
    </source>
</evidence>
<comment type="subcellular location">
    <subcellularLocation>
        <location evidence="1">Membrane</location>
        <topology evidence="1">Single-pass membrane protein</topology>
    </subcellularLocation>
</comment>
<feature type="compositionally biased region" description="Polar residues" evidence="11">
    <location>
        <begin position="708"/>
        <end position="721"/>
    </location>
</feature>
<feature type="signal peptide" evidence="12">
    <location>
        <begin position="1"/>
        <end position="21"/>
    </location>
</feature>
<feature type="domain" description="Ig-like" evidence="13">
    <location>
        <begin position="2153"/>
        <end position="2241"/>
    </location>
</feature>
<evidence type="ECO:0000256" key="6">
    <source>
        <dbReference type="ARBA" id="ARBA00022989"/>
    </source>
</evidence>
<feature type="domain" description="Ig-like" evidence="13">
    <location>
        <begin position="1656"/>
        <end position="1746"/>
    </location>
</feature>
<dbReference type="InterPro" id="IPR003598">
    <property type="entry name" value="Ig_sub2"/>
</dbReference>
<feature type="region of interest" description="Disordered" evidence="11">
    <location>
        <begin position="1050"/>
        <end position="1072"/>
    </location>
</feature>
<dbReference type="InterPro" id="IPR001611">
    <property type="entry name" value="Leu-rich_rpt"/>
</dbReference>
<feature type="region of interest" description="Disordered" evidence="11">
    <location>
        <begin position="691"/>
        <end position="730"/>
    </location>
</feature>
<dbReference type="OrthoDB" id="10062932at2759"/>
<dbReference type="SMART" id="SM00408">
    <property type="entry name" value="IGc2"/>
    <property type="match status" value="12"/>
</dbReference>
<dbReference type="FunFam" id="2.60.40.10:FF:000076">
    <property type="entry name" value="Leucine-rich repeat and Ig domain-containing 4"/>
    <property type="match status" value="2"/>
</dbReference>
<proteinExistence type="predicted"/>
<evidence type="ECO:0000259" key="13">
    <source>
        <dbReference type="PROSITE" id="PS50835"/>
    </source>
</evidence>
<evidence type="ECO:0000313" key="14">
    <source>
        <dbReference type="EMBL" id="KAF5892078.1"/>
    </source>
</evidence>
<keyword evidence="10" id="KW-0393">Immunoglobulin domain</keyword>
<dbReference type="FunFam" id="2.60.40.10:FF:001402">
    <property type="entry name" value="Matrix remodeling associated 5"/>
    <property type="match status" value="1"/>
</dbReference>
<evidence type="ECO:0000256" key="9">
    <source>
        <dbReference type="ARBA" id="ARBA00023180"/>
    </source>
</evidence>
<feature type="region of interest" description="Disordered" evidence="11">
    <location>
        <begin position="1383"/>
        <end position="1431"/>
    </location>
</feature>
<feature type="compositionally biased region" description="Polar residues" evidence="11">
    <location>
        <begin position="1050"/>
        <end position="1063"/>
    </location>
</feature>
<dbReference type="SMART" id="SM00082">
    <property type="entry name" value="LRRCT"/>
    <property type="match status" value="1"/>
</dbReference>
<keyword evidence="2" id="KW-0433">Leucine-rich repeat</keyword>
<dbReference type="InterPro" id="IPR032675">
    <property type="entry name" value="LRR_dom_sf"/>
</dbReference>
<gene>
    <name evidence="14" type="ORF">DAT39_018233</name>
</gene>
<feature type="domain" description="Ig-like" evidence="13">
    <location>
        <begin position="2059"/>
        <end position="2147"/>
    </location>
</feature>
<feature type="domain" description="Ig-like" evidence="13">
    <location>
        <begin position="568"/>
        <end position="657"/>
    </location>
</feature>
<feature type="domain" description="Ig-like" evidence="13">
    <location>
        <begin position="1756"/>
        <end position="1847"/>
    </location>
</feature>
<keyword evidence="15" id="KW-1185">Reference proteome</keyword>
<feature type="region of interest" description="Disordered" evidence="11">
    <location>
        <begin position="801"/>
        <end position="863"/>
    </location>
</feature>
<dbReference type="FunFam" id="2.60.40.10:FF:000621">
    <property type="entry name" value="Immunoglobulin superfamily member 10"/>
    <property type="match status" value="1"/>
</dbReference>
<organism evidence="14 15">
    <name type="scientific">Clarias magur</name>
    <name type="common">Asian catfish</name>
    <name type="synonym">Macropteronotus magur</name>
    <dbReference type="NCBI Taxonomy" id="1594786"/>
    <lineage>
        <taxon>Eukaryota</taxon>
        <taxon>Metazoa</taxon>
        <taxon>Chordata</taxon>
        <taxon>Craniata</taxon>
        <taxon>Vertebrata</taxon>
        <taxon>Euteleostomi</taxon>
        <taxon>Actinopterygii</taxon>
        <taxon>Neopterygii</taxon>
        <taxon>Teleostei</taxon>
        <taxon>Ostariophysi</taxon>
        <taxon>Siluriformes</taxon>
        <taxon>Clariidae</taxon>
        <taxon>Clarias</taxon>
    </lineage>
</organism>
<keyword evidence="6" id="KW-1133">Transmembrane helix</keyword>
<feature type="compositionally biased region" description="Basic and acidic residues" evidence="11">
    <location>
        <begin position="932"/>
        <end position="943"/>
    </location>
</feature>
<evidence type="ECO:0000256" key="11">
    <source>
        <dbReference type="SAM" id="MobiDB-lite"/>
    </source>
</evidence>
<dbReference type="InterPro" id="IPR007110">
    <property type="entry name" value="Ig-like_dom"/>
</dbReference>
<protein>
    <submittedName>
        <fullName evidence="14">Matrix-remodeling-associated protein 5-like</fullName>
    </submittedName>
</protein>
<dbReference type="Proteomes" id="UP000727407">
    <property type="component" value="Unassembled WGS sequence"/>
</dbReference>
<dbReference type="CDD" id="cd00096">
    <property type="entry name" value="Ig"/>
    <property type="match status" value="3"/>
</dbReference>
<dbReference type="GO" id="GO:0016020">
    <property type="term" value="C:membrane"/>
    <property type="evidence" value="ECO:0007669"/>
    <property type="project" value="UniProtKB-SubCell"/>
</dbReference>